<reference key="2">
    <citation type="submission" date="2011-03" db="EMBL/GenBank/DDBJ databases">
        <title>Complete genome sequence of the thermoacidophilic crenarchaeon Thermoproteus uzoniensis 768-20.</title>
        <authorList>
            <person name="Mardanov A.V."/>
            <person name="Gumerov V.M."/>
            <person name="Beletsky A.V."/>
            <person name="Prokofeva M.I."/>
            <person name="Bonch-Osmolovskaya E.A."/>
            <person name="Ravin N.V."/>
            <person name="Skryabin K.G."/>
        </authorList>
    </citation>
    <scope>NUCLEOTIDE SEQUENCE</scope>
    <source>
        <strain>768-20</strain>
    </source>
</reference>
<dbReference type="KEGG" id="tuz:TUZN_1964"/>
<proteinExistence type="predicted"/>
<evidence type="ECO:0000313" key="3">
    <source>
        <dbReference type="Proteomes" id="UP000008138"/>
    </source>
</evidence>
<keyword evidence="3" id="KW-1185">Reference proteome</keyword>
<keyword evidence="1" id="KW-1133">Transmembrane helix</keyword>
<feature type="transmembrane region" description="Helical" evidence="1">
    <location>
        <begin position="58"/>
        <end position="79"/>
    </location>
</feature>
<gene>
    <name evidence="2" type="ordered locus">TUZN_1964</name>
</gene>
<dbReference type="EMBL" id="CP002590">
    <property type="protein sequence ID" value="AEA13422.1"/>
    <property type="molecule type" value="Genomic_DNA"/>
</dbReference>
<reference evidence="2 3" key="1">
    <citation type="journal article" date="2011" name="J. Bacteriol.">
        <title>Complete genome sequence of the thermoacidophilic crenarchaeon Thermoproteus uzoniensis 768-20.</title>
        <authorList>
            <person name="Mardanov A.V."/>
            <person name="Gumerov V.M."/>
            <person name="Beletsky A.V."/>
            <person name="Prokofeva M.I."/>
            <person name="Bonch-Osmolovskaya E.A."/>
            <person name="Ravin N.V."/>
            <person name="Skryabin K.G."/>
        </authorList>
    </citation>
    <scope>NUCLEOTIDE SEQUENCE [LARGE SCALE GENOMIC DNA]</scope>
    <source>
        <strain evidence="2 3">768-20</strain>
    </source>
</reference>
<dbReference type="AlphaFoldDB" id="F2L4R8"/>
<accession>F2L4R8</accession>
<evidence type="ECO:0000256" key="1">
    <source>
        <dbReference type="SAM" id="Phobius"/>
    </source>
</evidence>
<keyword evidence="1" id="KW-0472">Membrane</keyword>
<dbReference type="HOGENOM" id="CLU_2285157_0_0_2"/>
<dbReference type="STRING" id="999630.TUZN_1964"/>
<name>F2L4R8_THEU7</name>
<protein>
    <submittedName>
        <fullName evidence="2">Uncharacterized protein</fullName>
    </submittedName>
</protein>
<dbReference type="eggNOG" id="arCOG05579">
    <property type="taxonomic scope" value="Archaea"/>
</dbReference>
<keyword evidence="1" id="KW-0812">Transmembrane</keyword>
<dbReference type="OrthoDB" id="28175at2157"/>
<organism evidence="2 3">
    <name type="scientific">Thermoproteus uzoniensis (strain 768-20)</name>
    <dbReference type="NCBI Taxonomy" id="999630"/>
    <lineage>
        <taxon>Archaea</taxon>
        <taxon>Thermoproteota</taxon>
        <taxon>Thermoprotei</taxon>
        <taxon>Thermoproteales</taxon>
        <taxon>Thermoproteaceae</taxon>
        <taxon>Thermoproteus</taxon>
    </lineage>
</organism>
<dbReference type="GeneID" id="10361475"/>
<evidence type="ECO:0000313" key="2">
    <source>
        <dbReference type="EMBL" id="AEA13422.1"/>
    </source>
</evidence>
<dbReference type="Proteomes" id="UP000008138">
    <property type="component" value="Chromosome"/>
</dbReference>
<feature type="transmembrane region" description="Helical" evidence="1">
    <location>
        <begin position="86"/>
        <end position="105"/>
    </location>
</feature>
<dbReference type="RefSeq" id="WP_013680757.1">
    <property type="nucleotide sequence ID" value="NC_015315.1"/>
</dbReference>
<sequence>MKLCLALIAIAVGVYASAVNGTNATAPVGVLDNINNIINNWLNIGTNFLVNLEYTLKYYIVKISEVAAVIMAMIGAFLYFTRLSKYTGRSLLIGAVLLYLFAEILKGI</sequence>